<sequence>MQVLKENALVSLDDMLNVVYKNFPNGLTPDENSILKSLKKFATKSSNAWVYSPNAIESKNATQHTLYISYLAKIGKKLGFDIFIGKREQRENIDNKKLSDYANIFELNFIKDDFTRQRALYIDILFVKNKSIHYAFEIENSTNIIEALHRNSVLESSIPKFIVIPNNREEELLGKKEPLFIESIQKNHWQYLLYSDIDKLVNVKYPRLEQFAKDIV</sequence>
<dbReference type="Proteomes" id="UP000188298">
    <property type="component" value="Chromosome"/>
</dbReference>
<dbReference type="KEGG" id="hbl:XJ32_07130"/>
<evidence type="ECO:0000313" key="1">
    <source>
        <dbReference type="EMBL" id="AQQ59894.1"/>
    </source>
</evidence>
<name>A0A1Q2LHF5_9HELI</name>
<organism evidence="1 2">
    <name type="scientific">Helicobacter bilis</name>
    <dbReference type="NCBI Taxonomy" id="37372"/>
    <lineage>
        <taxon>Bacteria</taxon>
        <taxon>Pseudomonadati</taxon>
        <taxon>Campylobacterota</taxon>
        <taxon>Epsilonproteobacteria</taxon>
        <taxon>Campylobacterales</taxon>
        <taxon>Helicobacteraceae</taxon>
        <taxon>Helicobacter</taxon>
    </lineage>
</organism>
<gene>
    <name evidence="1" type="ORF">XJ32_07130</name>
</gene>
<dbReference type="AlphaFoldDB" id="A0A1Q2LHF5"/>
<accession>A0A1Q2LHF5</accession>
<protein>
    <recommendedName>
        <fullName evidence="3">Restriction endonuclease</fullName>
    </recommendedName>
</protein>
<proteinExistence type="predicted"/>
<evidence type="ECO:0000313" key="2">
    <source>
        <dbReference type="Proteomes" id="UP000188298"/>
    </source>
</evidence>
<dbReference type="RefSeq" id="WP_077388830.1">
    <property type="nucleotide sequence ID" value="NZ_CP019645.1"/>
</dbReference>
<dbReference type="EMBL" id="CP019645">
    <property type="protein sequence ID" value="AQQ59894.1"/>
    <property type="molecule type" value="Genomic_DNA"/>
</dbReference>
<evidence type="ECO:0008006" key="3">
    <source>
        <dbReference type="Google" id="ProtNLM"/>
    </source>
</evidence>
<reference evidence="1 2" key="1">
    <citation type="submission" date="2017-02" db="EMBL/GenBank/DDBJ databases">
        <title>Whole genome sequencing of Helicobacter bilis strain AAQJH.</title>
        <authorList>
            <person name="Conlan S."/>
            <person name="Thomas P.J."/>
            <person name="Mullikin J."/>
            <person name="Palmore T.N."/>
            <person name="Frank K.M."/>
            <person name="Segre J.A."/>
        </authorList>
    </citation>
    <scope>NUCLEOTIDE SEQUENCE [LARGE SCALE GENOMIC DNA]</scope>
    <source>
        <strain evidence="1 2">AAQJH</strain>
    </source>
</reference>